<comment type="cofactor">
    <cofactor evidence="1">
        <name>Mg(2+)</name>
        <dbReference type="ChEBI" id="CHEBI:18420"/>
    </cofactor>
</comment>
<evidence type="ECO:0000256" key="12">
    <source>
        <dbReference type="ARBA" id="ARBA00023447"/>
    </source>
</evidence>
<evidence type="ECO:0000256" key="9">
    <source>
        <dbReference type="ARBA" id="ARBA00022842"/>
    </source>
</evidence>
<dbReference type="GO" id="GO:0046872">
    <property type="term" value="F:metal ion binding"/>
    <property type="evidence" value="ECO:0007669"/>
    <property type="project" value="UniProtKB-KW"/>
</dbReference>
<dbReference type="GO" id="GO:0016787">
    <property type="term" value="F:hydrolase activity"/>
    <property type="evidence" value="ECO:0007669"/>
    <property type="project" value="UniProtKB-KW"/>
</dbReference>
<keyword evidence="4" id="KW-0540">Nuclease</keyword>
<dbReference type="EMBL" id="BK015443">
    <property type="protein sequence ID" value="DAE06936.1"/>
    <property type="molecule type" value="Genomic_DNA"/>
</dbReference>
<evidence type="ECO:0000256" key="7">
    <source>
        <dbReference type="ARBA" id="ARBA00022763"/>
    </source>
</evidence>
<dbReference type="GO" id="GO:0006310">
    <property type="term" value="P:DNA recombination"/>
    <property type="evidence" value="ECO:0007669"/>
    <property type="project" value="UniProtKB-KW"/>
</dbReference>
<evidence type="ECO:0000256" key="4">
    <source>
        <dbReference type="ARBA" id="ARBA00022722"/>
    </source>
</evidence>
<protein>
    <recommendedName>
        <fullName evidence="13">Holliday junction resolvase RecU</fullName>
    </recommendedName>
</protein>
<keyword evidence="11" id="KW-0234">DNA repair</keyword>
<dbReference type="Pfam" id="PF03838">
    <property type="entry name" value="RecU"/>
    <property type="match status" value="1"/>
</dbReference>
<evidence type="ECO:0000256" key="10">
    <source>
        <dbReference type="ARBA" id="ARBA00023172"/>
    </source>
</evidence>
<name>A0A8S5PJM9_9CAUD</name>
<dbReference type="InterPro" id="IPR011856">
    <property type="entry name" value="tRNA_endonuc-like_dom_sf"/>
</dbReference>
<evidence type="ECO:0000256" key="8">
    <source>
        <dbReference type="ARBA" id="ARBA00022801"/>
    </source>
</evidence>
<evidence type="ECO:0000313" key="14">
    <source>
        <dbReference type="EMBL" id="DAE06936.1"/>
    </source>
</evidence>
<reference evidence="14" key="1">
    <citation type="journal article" date="2021" name="Proc. Natl. Acad. Sci. U.S.A.">
        <title>A Catalog of Tens of Thousands of Viruses from Human Metagenomes Reveals Hidden Associations with Chronic Diseases.</title>
        <authorList>
            <person name="Tisza M.J."/>
            <person name="Buck C.B."/>
        </authorList>
    </citation>
    <scope>NUCLEOTIDE SEQUENCE</scope>
    <source>
        <strain evidence="14">CtL0q1</strain>
    </source>
</reference>
<evidence type="ECO:0000256" key="1">
    <source>
        <dbReference type="ARBA" id="ARBA00001946"/>
    </source>
</evidence>
<dbReference type="GO" id="GO:0006281">
    <property type="term" value="P:DNA repair"/>
    <property type="evidence" value="ECO:0007669"/>
    <property type="project" value="UniProtKB-KW"/>
</dbReference>
<comment type="similarity">
    <text evidence="12">Belongs to the RecU family.</text>
</comment>
<comment type="subcellular location">
    <subcellularLocation>
        <location evidence="2">Cytoplasm</location>
    </subcellularLocation>
</comment>
<organism evidence="14">
    <name type="scientific">Siphoviridae sp. ctL0q1</name>
    <dbReference type="NCBI Taxonomy" id="2825449"/>
    <lineage>
        <taxon>Viruses</taxon>
        <taxon>Duplodnaviria</taxon>
        <taxon>Heunggongvirae</taxon>
        <taxon>Uroviricota</taxon>
        <taxon>Caudoviricetes</taxon>
    </lineage>
</organism>
<evidence type="ECO:0000256" key="11">
    <source>
        <dbReference type="ARBA" id="ARBA00023204"/>
    </source>
</evidence>
<evidence type="ECO:0000256" key="2">
    <source>
        <dbReference type="ARBA" id="ARBA00004496"/>
    </source>
</evidence>
<evidence type="ECO:0000256" key="6">
    <source>
        <dbReference type="ARBA" id="ARBA00022759"/>
    </source>
</evidence>
<dbReference type="Gene3D" id="3.40.1350.10">
    <property type="match status" value="1"/>
</dbReference>
<keyword evidence="6" id="KW-0255">Endonuclease</keyword>
<dbReference type="GO" id="GO:0004519">
    <property type="term" value="F:endonuclease activity"/>
    <property type="evidence" value="ECO:0007669"/>
    <property type="project" value="UniProtKB-KW"/>
</dbReference>
<evidence type="ECO:0000256" key="5">
    <source>
        <dbReference type="ARBA" id="ARBA00022723"/>
    </source>
</evidence>
<dbReference type="GO" id="GO:0003676">
    <property type="term" value="F:nucleic acid binding"/>
    <property type="evidence" value="ECO:0007669"/>
    <property type="project" value="InterPro"/>
</dbReference>
<dbReference type="InterPro" id="IPR004612">
    <property type="entry name" value="Resolv_RecU"/>
</dbReference>
<proteinExistence type="inferred from homology"/>
<evidence type="ECO:0000256" key="3">
    <source>
        <dbReference type="ARBA" id="ARBA00022490"/>
    </source>
</evidence>
<accession>A0A8S5PJM9</accession>
<keyword evidence="5" id="KW-0479">Metal-binding</keyword>
<sequence>MIRENQIKMLKDASAHNLIAGFICNFRNKNNETFFIEIGDFCDMMENINKKSFNTKDLQENGAICIDSTKKRTRYTYDIDGLIKKFHL</sequence>
<dbReference type="SUPFAM" id="SSF52980">
    <property type="entry name" value="Restriction endonuclease-like"/>
    <property type="match status" value="1"/>
</dbReference>
<keyword evidence="3" id="KW-0963">Cytoplasm</keyword>
<dbReference type="InterPro" id="IPR011335">
    <property type="entry name" value="Restrct_endonuc-II-like"/>
</dbReference>
<keyword evidence="8" id="KW-0378">Hydrolase</keyword>
<keyword evidence="7" id="KW-0227">DNA damage</keyword>
<keyword evidence="9" id="KW-0460">Magnesium</keyword>
<keyword evidence="10" id="KW-0233">DNA recombination</keyword>
<evidence type="ECO:0000256" key="13">
    <source>
        <dbReference type="ARBA" id="ARBA00029523"/>
    </source>
</evidence>